<dbReference type="Proteomes" id="UP000276953">
    <property type="component" value="Unassembled WGS sequence"/>
</dbReference>
<keyword evidence="1" id="KW-1133">Transmembrane helix</keyword>
<keyword evidence="1" id="KW-0472">Membrane</keyword>
<comment type="caution">
    <text evidence="3">The sequence shown here is derived from an EMBL/GenBank/DDBJ whole genome shotgun (WGS) entry which is preliminary data.</text>
</comment>
<dbReference type="EMBL" id="RYFC01000001">
    <property type="protein sequence ID" value="RTZ50326.1"/>
    <property type="molecule type" value="Genomic_DNA"/>
</dbReference>
<accession>A0A3S0N5Y1</accession>
<evidence type="ECO:0000313" key="3">
    <source>
        <dbReference type="EMBL" id="RTZ50326.1"/>
    </source>
</evidence>
<feature type="transmembrane region" description="Helical" evidence="1">
    <location>
        <begin position="21"/>
        <end position="41"/>
    </location>
</feature>
<evidence type="ECO:0000313" key="4">
    <source>
        <dbReference type="Proteomes" id="UP000276953"/>
    </source>
</evidence>
<organism evidence="3 4">
    <name type="scientific">Chryseobacterium arthrosphaerae</name>
    <dbReference type="NCBI Taxonomy" id="651561"/>
    <lineage>
        <taxon>Bacteria</taxon>
        <taxon>Pseudomonadati</taxon>
        <taxon>Bacteroidota</taxon>
        <taxon>Flavobacteriia</taxon>
        <taxon>Flavobacteriales</taxon>
        <taxon>Weeksellaceae</taxon>
        <taxon>Chryseobacterium group</taxon>
        <taxon>Chryseobacterium</taxon>
    </lineage>
</organism>
<dbReference type="InterPro" id="IPR025698">
    <property type="entry name" value="2TM_dom"/>
</dbReference>
<name>A0A3S0N5Y1_9FLAO</name>
<evidence type="ECO:0000256" key="1">
    <source>
        <dbReference type="SAM" id="Phobius"/>
    </source>
</evidence>
<dbReference type="AlphaFoldDB" id="A0A3S0N5Y1"/>
<reference evidence="3 4" key="1">
    <citation type="submission" date="2018-12" db="EMBL/GenBank/DDBJ databases">
        <title>Draft Genome Sequence of Chryseobacterium arthrosphaerae strain ED882-96 Isolated from the Blood of a Patient with Liver Cirrhosis in Taiwan.</title>
        <authorList>
            <person name="Lin J.-N."/>
            <person name="Lai C.-H."/>
            <person name="Yang C.-H."/>
            <person name="Huang Y.-H."/>
        </authorList>
    </citation>
    <scope>NUCLEOTIDE SEQUENCE [LARGE SCALE GENOMIC DNA]</scope>
    <source>
        <strain evidence="3 4">ED882-96</strain>
    </source>
</reference>
<dbReference type="Pfam" id="PF13239">
    <property type="entry name" value="2TM"/>
    <property type="match status" value="1"/>
</dbReference>
<sequence>METFDEDDIRYQRAKRQVERLRGFYVHLFIYILVNLMIVYYNYSHLKPGESYFQFKNFFTATFWGIGIVAHAAVVFLSRSDYLRNWEEKKIRELMEKEKIIKETLKLPVGL</sequence>
<keyword evidence="1" id="KW-0812">Transmembrane</keyword>
<proteinExistence type="predicted"/>
<evidence type="ECO:0000259" key="2">
    <source>
        <dbReference type="Pfam" id="PF13239"/>
    </source>
</evidence>
<gene>
    <name evidence="3" type="ORF">EJ377_10900</name>
</gene>
<feature type="domain" description="2TM" evidence="2">
    <location>
        <begin position="12"/>
        <end position="96"/>
    </location>
</feature>
<feature type="transmembrane region" description="Helical" evidence="1">
    <location>
        <begin position="61"/>
        <end position="82"/>
    </location>
</feature>
<protein>
    <submittedName>
        <fullName evidence="3">2TM domain-containing protein</fullName>
    </submittedName>
</protein>